<protein>
    <submittedName>
        <fullName evidence="1">Uncharacterized protein</fullName>
    </submittedName>
</protein>
<evidence type="ECO:0000313" key="1">
    <source>
        <dbReference type="EMBL" id="KKN61967.1"/>
    </source>
</evidence>
<proteinExistence type="predicted"/>
<name>A0A0F9SI52_9ZZZZ</name>
<dbReference type="EMBL" id="LAZR01000639">
    <property type="protein sequence ID" value="KKN61967.1"/>
    <property type="molecule type" value="Genomic_DNA"/>
</dbReference>
<sequence>MPIPQETVGIKIGDPGKNEKKGAVLVRRLRAYIRDDPVINELIEGKESGDGQLKEAILDAIEDWNDTQPPLARINILTHPSDRLLIRGAAIEVLHSAGILQSRNRLDYNDGGIVVRDKDKAPDYQAWISHLVRDYETKKINLKKSLNISLGFGSVPSEYSGNNRNDDDNFF</sequence>
<accession>A0A0F9SI52</accession>
<gene>
    <name evidence="1" type="ORF">LCGC14_0516450</name>
</gene>
<dbReference type="AlphaFoldDB" id="A0A0F9SI52"/>
<reference evidence="1" key="1">
    <citation type="journal article" date="2015" name="Nature">
        <title>Complex archaea that bridge the gap between prokaryotes and eukaryotes.</title>
        <authorList>
            <person name="Spang A."/>
            <person name="Saw J.H."/>
            <person name="Jorgensen S.L."/>
            <person name="Zaremba-Niedzwiedzka K."/>
            <person name="Martijn J."/>
            <person name="Lind A.E."/>
            <person name="van Eijk R."/>
            <person name="Schleper C."/>
            <person name="Guy L."/>
            <person name="Ettema T.J."/>
        </authorList>
    </citation>
    <scope>NUCLEOTIDE SEQUENCE</scope>
</reference>
<comment type="caution">
    <text evidence="1">The sequence shown here is derived from an EMBL/GenBank/DDBJ whole genome shotgun (WGS) entry which is preliminary data.</text>
</comment>
<organism evidence="1">
    <name type="scientific">marine sediment metagenome</name>
    <dbReference type="NCBI Taxonomy" id="412755"/>
    <lineage>
        <taxon>unclassified sequences</taxon>
        <taxon>metagenomes</taxon>
        <taxon>ecological metagenomes</taxon>
    </lineage>
</organism>